<dbReference type="EMBL" id="JAAIKC010000028">
    <property type="protein sequence ID" value="NEW09898.1"/>
    <property type="molecule type" value="Genomic_DNA"/>
</dbReference>
<reference evidence="2" key="1">
    <citation type="submission" date="2020-02" db="EMBL/GenBank/DDBJ databases">
        <authorList>
            <person name="Shen X.-R."/>
            <person name="Zhang Y.-X."/>
        </authorList>
    </citation>
    <scope>NUCLEOTIDE SEQUENCE</scope>
    <source>
        <strain evidence="2">SYP-B3998</strain>
    </source>
</reference>
<dbReference type="RefSeq" id="WP_163954180.1">
    <property type="nucleotide sequence ID" value="NZ_JAAIKC010000028.1"/>
</dbReference>
<feature type="signal peptide" evidence="1">
    <location>
        <begin position="1"/>
        <end position="27"/>
    </location>
</feature>
<keyword evidence="1" id="KW-0732">Signal</keyword>
<organism evidence="2">
    <name type="scientific">Paenibacillus sp. SYP-B3998</name>
    <dbReference type="NCBI Taxonomy" id="2678564"/>
    <lineage>
        <taxon>Bacteria</taxon>
        <taxon>Bacillati</taxon>
        <taxon>Bacillota</taxon>
        <taxon>Bacilli</taxon>
        <taxon>Bacillales</taxon>
        <taxon>Paenibacillaceae</taxon>
        <taxon>Paenibacillus</taxon>
    </lineage>
</organism>
<proteinExistence type="predicted"/>
<evidence type="ECO:0000256" key="1">
    <source>
        <dbReference type="SAM" id="SignalP"/>
    </source>
</evidence>
<dbReference type="AlphaFoldDB" id="A0A6G4A6H3"/>
<name>A0A6G4A6H3_9BACL</name>
<feature type="chain" id="PRO_5026094307" evidence="1">
    <location>
        <begin position="28"/>
        <end position="154"/>
    </location>
</feature>
<sequence>MKFKKRILSVVLLVALVVGLTTFSATAAPTNYVHSIWSQTPLALEDNGTWYTPTAGNAIISWTEVPLSSGNTGFFNAIVDAGGNHYEFRLKTFTSSTASQINGTFDIYKNYTLVASSLTGSVYGLNQPVGNYFKFYDSSNLWHVSAYINNRKDY</sequence>
<evidence type="ECO:0000313" key="2">
    <source>
        <dbReference type="EMBL" id="NEW09898.1"/>
    </source>
</evidence>
<protein>
    <submittedName>
        <fullName evidence="2">Uncharacterized protein</fullName>
    </submittedName>
</protein>
<gene>
    <name evidence="2" type="ORF">GK047_28850</name>
</gene>
<comment type="caution">
    <text evidence="2">The sequence shown here is derived from an EMBL/GenBank/DDBJ whole genome shotgun (WGS) entry which is preliminary data.</text>
</comment>
<accession>A0A6G4A6H3</accession>